<keyword evidence="1" id="KW-0812">Transmembrane</keyword>
<dbReference type="SUPFAM" id="SSF55073">
    <property type="entry name" value="Nucleotide cyclase"/>
    <property type="match status" value="1"/>
</dbReference>
<keyword evidence="4" id="KW-1185">Reference proteome</keyword>
<dbReference type="InterPro" id="IPR029787">
    <property type="entry name" value="Nucleotide_cyclase"/>
</dbReference>
<dbReference type="Proteomes" id="UP001596310">
    <property type="component" value="Unassembled WGS sequence"/>
</dbReference>
<accession>A0ABW1UPD7</accession>
<evidence type="ECO:0000313" key="4">
    <source>
        <dbReference type="Proteomes" id="UP001596310"/>
    </source>
</evidence>
<feature type="domain" description="GGDEF" evidence="2">
    <location>
        <begin position="245"/>
        <end position="380"/>
    </location>
</feature>
<dbReference type="PRINTS" id="PR00173">
    <property type="entry name" value="EDTRNSPORT"/>
</dbReference>
<keyword evidence="3" id="KW-0548">Nucleotidyltransferase</keyword>
<keyword evidence="3" id="KW-0808">Transferase</keyword>
<dbReference type="CDD" id="cd01949">
    <property type="entry name" value="GGDEF"/>
    <property type="match status" value="1"/>
</dbReference>
<reference evidence="4" key="1">
    <citation type="journal article" date="2019" name="Int. J. Syst. Evol. Microbiol.">
        <title>The Global Catalogue of Microorganisms (GCM) 10K type strain sequencing project: providing services to taxonomists for standard genome sequencing and annotation.</title>
        <authorList>
            <consortium name="The Broad Institute Genomics Platform"/>
            <consortium name="The Broad Institute Genome Sequencing Center for Infectious Disease"/>
            <person name="Wu L."/>
            <person name="Ma J."/>
        </authorList>
    </citation>
    <scope>NUCLEOTIDE SEQUENCE [LARGE SCALE GENOMIC DNA]</scope>
    <source>
        <strain evidence="4">CCM 8897</strain>
    </source>
</reference>
<dbReference type="SMART" id="SM00267">
    <property type="entry name" value="GGDEF"/>
    <property type="match status" value="1"/>
</dbReference>
<dbReference type="NCBIfam" id="TIGR00254">
    <property type="entry name" value="GGDEF"/>
    <property type="match status" value="1"/>
</dbReference>
<feature type="transmembrane region" description="Helical" evidence="1">
    <location>
        <begin position="148"/>
        <end position="169"/>
    </location>
</feature>
<dbReference type="Gene3D" id="3.30.70.270">
    <property type="match status" value="1"/>
</dbReference>
<comment type="caution">
    <text evidence="3">The sequence shown here is derived from an EMBL/GenBank/DDBJ whole genome shotgun (WGS) entry which is preliminary data.</text>
</comment>
<protein>
    <submittedName>
        <fullName evidence="3">Diguanylate cyclase</fullName>
        <ecNumber evidence="3">2.7.7.65</ecNumber>
    </submittedName>
</protein>
<organism evidence="3 4">
    <name type="scientific">Lapidilactobacillus achengensis</name>
    <dbReference type="NCBI Taxonomy" id="2486000"/>
    <lineage>
        <taxon>Bacteria</taxon>
        <taxon>Bacillati</taxon>
        <taxon>Bacillota</taxon>
        <taxon>Bacilli</taxon>
        <taxon>Lactobacillales</taxon>
        <taxon>Lactobacillaceae</taxon>
        <taxon>Lapidilactobacillus</taxon>
    </lineage>
</organism>
<feature type="transmembrane region" description="Helical" evidence="1">
    <location>
        <begin position="47"/>
        <end position="67"/>
    </location>
</feature>
<evidence type="ECO:0000313" key="3">
    <source>
        <dbReference type="EMBL" id="MFC6315827.1"/>
    </source>
</evidence>
<dbReference type="InterPro" id="IPR050469">
    <property type="entry name" value="Diguanylate_Cyclase"/>
</dbReference>
<feature type="transmembrane region" description="Helical" evidence="1">
    <location>
        <begin position="79"/>
        <end position="112"/>
    </location>
</feature>
<dbReference type="EMBL" id="JBHSSM010000022">
    <property type="protein sequence ID" value="MFC6315827.1"/>
    <property type="molecule type" value="Genomic_DNA"/>
</dbReference>
<dbReference type="Pfam" id="PF00990">
    <property type="entry name" value="GGDEF"/>
    <property type="match status" value="1"/>
</dbReference>
<gene>
    <name evidence="3" type="ORF">ACFQHW_09665</name>
</gene>
<dbReference type="PROSITE" id="PS50887">
    <property type="entry name" value="GGDEF"/>
    <property type="match status" value="1"/>
</dbReference>
<feature type="transmembrane region" description="Helical" evidence="1">
    <location>
        <begin position="181"/>
        <end position="201"/>
    </location>
</feature>
<keyword evidence="1" id="KW-0472">Membrane</keyword>
<dbReference type="PANTHER" id="PTHR45138">
    <property type="entry name" value="REGULATORY COMPONENTS OF SENSORY TRANSDUCTION SYSTEM"/>
    <property type="match status" value="1"/>
</dbReference>
<name>A0ABW1UPD7_9LACO</name>
<proteinExistence type="predicted"/>
<sequence>MIEISGVTLIVMELLVIFGTLFVFQFVGNSYSRRHSNDAVWVGKMDWQLRLITTILFCLVGIILVTFQKLTASDSRIAVNLVIASMIMVMTFVSQDVIVAVFDVTALYYFALHGIDPSTLAYVVFYAVLFGFLLGVTRNTKVGPWWRLLLFNLLGALYWLATYAFYVQIMHVLDMSVRQLFYYLLQMIVLISVPYTVAYSMQLDQLTVFKRTQEVYLDGLTHVYNYHAFNLNLEHAFQFSQENQTPLSMMVLDLDHFKHINDTYGHLAGNYVLVHFCEVVLEQLPVSSEYKLYRIGGEEFALIFSETESTQALALAKQIEQRVRDAEFIYRGTAIRLTFSGGLAQTGADDLTSRQFYDRVDGLTYLSKQKGRDQITVGPRLMNGLND</sequence>
<evidence type="ECO:0000256" key="1">
    <source>
        <dbReference type="SAM" id="Phobius"/>
    </source>
</evidence>
<dbReference type="InterPro" id="IPR043128">
    <property type="entry name" value="Rev_trsase/Diguanyl_cyclase"/>
</dbReference>
<feature type="transmembrane region" description="Helical" evidence="1">
    <location>
        <begin position="7"/>
        <end position="27"/>
    </location>
</feature>
<dbReference type="EC" id="2.7.7.65" evidence="3"/>
<dbReference type="RefSeq" id="WP_125599713.1">
    <property type="nucleotide sequence ID" value="NZ_JBHSSM010000022.1"/>
</dbReference>
<dbReference type="PANTHER" id="PTHR45138:SF9">
    <property type="entry name" value="DIGUANYLATE CYCLASE DGCM-RELATED"/>
    <property type="match status" value="1"/>
</dbReference>
<feature type="transmembrane region" description="Helical" evidence="1">
    <location>
        <begin position="118"/>
        <end position="136"/>
    </location>
</feature>
<evidence type="ECO:0000259" key="2">
    <source>
        <dbReference type="PROSITE" id="PS50887"/>
    </source>
</evidence>
<keyword evidence="1" id="KW-1133">Transmembrane helix</keyword>
<dbReference type="InterPro" id="IPR000160">
    <property type="entry name" value="GGDEF_dom"/>
</dbReference>
<dbReference type="GO" id="GO:0052621">
    <property type="term" value="F:diguanylate cyclase activity"/>
    <property type="evidence" value="ECO:0007669"/>
    <property type="project" value="UniProtKB-EC"/>
</dbReference>